<dbReference type="PROSITE" id="PS51257">
    <property type="entry name" value="PROKAR_LIPOPROTEIN"/>
    <property type="match status" value="1"/>
</dbReference>
<dbReference type="InterPro" id="IPR050309">
    <property type="entry name" value="Type-B_Carboxylest/Lipase"/>
</dbReference>
<feature type="chain" id="PRO_5039755322" description="Carboxylic ester hydrolase" evidence="3">
    <location>
        <begin position="25"/>
        <end position="537"/>
    </location>
</feature>
<protein>
    <recommendedName>
        <fullName evidence="3">Carboxylic ester hydrolase</fullName>
        <ecNumber evidence="3">3.1.1.-</ecNumber>
    </recommendedName>
</protein>
<dbReference type="InterPro" id="IPR019826">
    <property type="entry name" value="Carboxylesterase_B_AS"/>
</dbReference>
<organism evidence="5 6">
    <name type="scientific">Candidatus Pullichristensenella stercorigallinarum</name>
    <dbReference type="NCBI Taxonomy" id="2840909"/>
    <lineage>
        <taxon>Bacteria</taxon>
        <taxon>Bacillati</taxon>
        <taxon>Bacillota</taxon>
        <taxon>Clostridia</taxon>
        <taxon>Candidatus Pullichristensenella</taxon>
    </lineage>
</organism>
<dbReference type="InterPro" id="IPR002018">
    <property type="entry name" value="CarbesteraseB"/>
</dbReference>
<dbReference type="PROSITE" id="PS00122">
    <property type="entry name" value="CARBOXYLESTERASE_B_1"/>
    <property type="match status" value="1"/>
</dbReference>
<keyword evidence="2 3" id="KW-0378">Hydrolase</keyword>
<dbReference type="AlphaFoldDB" id="A0A9D1CYC1"/>
<evidence type="ECO:0000259" key="4">
    <source>
        <dbReference type="Pfam" id="PF00135"/>
    </source>
</evidence>
<comment type="similarity">
    <text evidence="1 3">Belongs to the type-B carboxylesterase/lipase family.</text>
</comment>
<feature type="signal peptide" evidence="3">
    <location>
        <begin position="1"/>
        <end position="24"/>
    </location>
</feature>
<accession>A0A9D1CYC1</accession>
<dbReference type="Pfam" id="PF00135">
    <property type="entry name" value="COesterase"/>
    <property type="match status" value="1"/>
</dbReference>
<evidence type="ECO:0000313" key="5">
    <source>
        <dbReference type="EMBL" id="HIQ83375.1"/>
    </source>
</evidence>
<dbReference type="SUPFAM" id="SSF53474">
    <property type="entry name" value="alpha/beta-Hydrolases"/>
    <property type="match status" value="1"/>
</dbReference>
<evidence type="ECO:0000256" key="2">
    <source>
        <dbReference type="ARBA" id="ARBA00022801"/>
    </source>
</evidence>
<reference evidence="5" key="1">
    <citation type="submission" date="2020-10" db="EMBL/GenBank/DDBJ databases">
        <authorList>
            <person name="Gilroy R."/>
        </authorList>
    </citation>
    <scope>NUCLEOTIDE SEQUENCE</scope>
    <source>
        <strain evidence="5">ChiSjej6B24-2974</strain>
    </source>
</reference>
<reference evidence="5" key="2">
    <citation type="journal article" date="2021" name="PeerJ">
        <title>Extensive microbial diversity within the chicken gut microbiome revealed by metagenomics and culture.</title>
        <authorList>
            <person name="Gilroy R."/>
            <person name="Ravi A."/>
            <person name="Getino M."/>
            <person name="Pursley I."/>
            <person name="Horton D.L."/>
            <person name="Alikhan N.F."/>
            <person name="Baker D."/>
            <person name="Gharbi K."/>
            <person name="Hall N."/>
            <person name="Watson M."/>
            <person name="Adriaenssens E.M."/>
            <person name="Foster-Nyarko E."/>
            <person name="Jarju S."/>
            <person name="Secka A."/>
            <person name="Antonio M."/>
            <person name="Oren A."/>
            <person name="Chaudhuri R.R."/>
            <person name="La Ragione R."/>
            <person name="Hildebrand F."/>
            <person name="Pallen M.J."/>
        </authorList>
    </citation>
    <scope>NUCLEOTIDE SEQUENCE</scope>
    <source>
        <strain evidence="5">ChiSjej6B24-2974</strain>
    </source>
</reference>
<gene>
    <name evidence="5" type="ORF">IAA52_09785</name>
</gene>
<dbReference type="EC" id="3.1.1.-" evidence="3"/>
<evidence type="ECO:0000313" key="6">
    <source>
        <dbReference type="Proteomes" id="UP000824260"/>
    </source>
</evidence>
<dbReference type="GO" id="GO:0016787">
    <property type="term" value="F:hydrolase activity"/>
    <property type="evidence" value="ECO:0007669"/>
    <property type="project" value="UniProtKB-KW"/>
</dbReference>
<dbReference type="Proteomes" id="UP000824260">
    <property type="component" value="Unassembled WGS sequence"/>
</dbReference>
<dbReference type="PANTHER" id="PTHR11559">
    <property type="entry name" value="CARBOXYLESTERASE"/>
    <property type="match status" value="1"/>
</dbReference>
<comment type="caution">
    <text evidence="5">The sequence shown here is derived from an EMBL/GenBank/DDBJ whole genome shotgun (WGS) entry which is preliminary data.</text>
</comment>
<keyword evidence="3" id="KW-0732">Signal</keyword>
<sequence length="537" mass="58937">MKKRIITLLLALVLVLSCGTAALAEGVTPVLTEVEGGRIMGYKMGDVNIFKGIPYAQAERFEMPEPASWEDIRACLVFSEVCPQGQYSNNANDFASVSNYFVEDREENEFLSVNVWTTDMDPEAAKPVIFWIHGGGYASGSSAELEYYDGYNMANDGDVVFVSVNHRLNYLGYMDLSAYGEDYKYTGNLGHADLIAALTWVQNNISIFGGDPDNVTIMGQSGGGTKVTQLMGMPAAVDLFDKAVALSGGSVQVTRTTEQAQAETAALVSYLGLDGYSNEYIISYLKTMPYDDLCAAAQAAGCSYGATVDGDFYPTGTYELSADKPVIFSSCLGEFTTSGGYMTGKTWPKYLTDEDIETHYLSGITEEAAMERITEMYGDRAQEVIDAYKAAYPTHEFKDLLYTTNRNNNLATAMAEYGNENVYQCVQAYNAPYMGGTTAQHTGGDIAYWFRNLGLTDVRFMTYGDEECGQKVSDEMSGAILSLCHNGTPSTDTLPWVPFTVENGETMIFDRESEVRNYHDRAYMELVAEINAEKAAQ</sequence>
<evidence type="ECO:0000256" key="1">
    <source>
        <dbReference type="ARBA" id="ARBA00005964"/>
    </source>
</evidence>
<dbReference type="EMBL" id="DVFZ01000096">
    <property type="protein sequence ID" value="HIQ83375.1"/>
    <property type="molecule type" value="Genomic_DNA"/>
</dbReference>
<proteinExistence type="inferred from homology"/>
<dbReference type="InterPro" id="IPR029058">
    <property type="entry name" value="AB_hydrolase_fold"/>
</dbReference>
<name>A0A9D1CYC1_9FIRM</name>
<dbReference type="Gene3D" id="3.40.50.1820">
    <property type="entry name" value="alpha/beta hydrolase"/>
    <property type="match status" value="1"/>
</dbReference>
<evidence type="ECO:0000256" key="3">
    <source>
        <dbReference type="RuleBase" id="RU361235"/>
    </source>
</evidence>
<feature type="domain" description="Carboxylesterase type B" evidence="4">
    <location>
        <begin position="33"/>
        <end position="517"/>
    </location>
</feature>